<evidence type="ECO:0000313" key="9">
    <source>
        <dbReference type="Proteomes" id="UP000218231"/>
    </source>
</evidence>
<name>A0A2A2KFD0_9BILA</name>
<accession>A0A2A2KFD0</accession>
<dbReference type="InterPro" id="IPR009432">
    <property type="entry name" value="DUF1075"/>
</dbReference>
<protein>
    <submittedName>
        <fullName evidence="8">Uncharacterized protein</fullName>
    </submittedName>
</protein>
<feature type="transmembrane region" description="Helical" evidence="6">
    <location>
        <begin position="176"/>
        <end position="196"/>
    </location>
</feature>
<evidence type="ECO:0000313" key="8">
    <source>
        <dbReference type="EMBL" id="PAV72635.1"/>
    </source>
</evidence>
<feature type="signal peptide" evidence="7">
    <location>
        <begin position="1"/>
        <end position="22"/>
    </location>
</feature>
<keyword evidence="3 6" id="KW-0812">Transmembrane</keyword>
<dbReference type="OrthoDB" id="8193498at2759"/>
<reference evidence="8 9" key="1">
    <citation type="journal article" date="2017" name="Curr. Biol.">
        <title>Genome architecture and evolution of a unichromosomal asexual nematode.</title>
        <authorList>
            <person name="Fradin H."/>
            <person name="Zegar C."/>
            <person name="Gutwein M."/>
            <person name="Lucas J."/>
            <person name="Kovtun M."/>
            <person name="Corcoran D."/>
            <person name="Baugh L.R."/>
            <person name="Kiontke K."/>
            <person name="Gunsalus K."/>
            <person name="Fitch D.H."/>
            <person name="Piano F."/>
        </authorList>
    </citation>
    <scope>NUCLEOTIDE SEQUENCE [LARGE SCALE GENOMIC DNA]</scope>
    <source>
        <strain evidence="8">PF1309</strain>
    </source>
</reference>
<evidence type="ECO:0000256" key="7">
    <source>
        <dbReference type="SAM" id="SignalP"/>
    </source>
</evidence>
<dbReference type="EMBL" id="LIAE01008744">
    <property type="protein sequence ID" value="PAV72635.1"/>
    <property type="molecule type" value="Genomic_DNA"/>
</dbReference>
<evidence type="ECO:0000256" key="1">
    <source>
        <dbReference type="ARBA" id="ARBA00004167"/>
    </source>
</evidence>
<feature type="chain" id="PRO_5013104508" evidence="7">
    <location>
        <begin position="23"/>
        <end position="212"/>
    </location>
</feature>
<keyword evidence="9" id="KW-1185">Reference proteome</keyword>
<evidence type="ECO:0000256" key="2">
    <source>
        <dbReference type="ARBA" id="ARBA00007363"/>
    </source>
</evidence>
<sequence>MPITSRGTPLRACFIILIRASAEMCTVSELSGFLGSSSEMETDQQVSQRKLFHAVSHSVDRQRSVMLSSACQILARRCTPSLFCGRSYSSLDPLEYKMAQKKQEALERANQTTKLEHDQMGQAKRIVGAASHESGQVPTKWQRRFLIWTRLYNSQKEIPEFVANGTMNRMHQRLRVLFIIFGIAIFFAIFFTAEIWNAKRIERDRNAGVYIK</sequence>
<dbReference type="Pfam" id="PF06388">
    <property type="entry name" value="DUF1075"/>
    <property type="match status" value="1"/>
</dbReference>
<keyword evidence="4 6" id="KW-1133">Transmembrane helix</keyword>
<evidence type="ECO:0000256" key="3">
    <source>
        <dbReference type="ARBA" id="ARBA00022692"/>
    </source>
</evidence>
<dbReference type="PANTHER" id="PTHR13674:SF5">
    <property type="entry name" value="UPF0389 PROTEIN CG9231"/>
    <property type="match status" value="1"/>
</dbReference>
<evidence type="ECO:0000256" key="6">
    <source>
        <dbReference type="SAM" id="Phobius"/>
    </source>
</evidence>
<dbReference type="GO" id="GO:0016020">
    <property type="term" value="C:membrane"/>
    <property type="evidence" value="ECO:0007669"/>
    <property type="project" value="UniProtKB-SubCell"/>
</dbReference>
<dbReference type="STRING" id="2018661.A0A2A2KFD0"/>
<evidence type="ECO:0000256" key="5">
    <source>
        <dbReference type="ARBA" id="ARBA00023136"/>
    </source>
</evidence>
<gene>
    <name evidence="8" type="ORF">WR25_21090</name>
</gene>
<comment type="subcellular location">
    <subcellularLocation>
        <location evidence="1">Membrane</location>
        <topology evidence="1">Single-pass membrane protein</topology>
    </subcellularLocation>
</comment>
<evidence type="ECO:0000256" key="4">
    <source>
        <dbReference type="ARBA" id="ARBA00022989"/>
    </source>
</evidence>
<proteinExistence type="inferred from homology"/>
<comment type="similarity">
    <text evidence="2">Belongs to the UPF0389 family.</text>
</comment>
<comment type="caution">
    <text evidence="8">The sequence shown here is derived from an EMBL/GenBank/DDBJ whole genome shotgun (WGS) entry which is preliminary data.</text>
</comment>
<organism evidence="8 9">
    <name type="scientific">Diploscapter pachys</name>
    <dbReference type="NCBI Taxonomy" id="2018661"/>
    <lineage>
        <taxon>Eukaryota</taxon>
        <taxon>Metazoa</taxon>
        <taxon>Ecdysozoa</taxon>
        <taxon>Nematoda</taxon>
        <taxon>Chromadorea</taxon>
        <taxon>Rhabditida</taxon>
        <taxon>Rhabditina</taxon>
        <taxon>Rhabditomorpha</taxon>
        <taxon>Rhabditoidea</taxon>
        <taxon>Rhabditidae</taxon>
        <taxon>Diploscapter</taxon>
    </lineage>
</organism>
<dbReference type="AlphaFoldDB" id="A0A2A2KFD0"/>
<dbReference type="PANTHER" id="PTHR13674">
    <property type="entry name" value="GROWTH AND TRANSFORMATION-DEPENDENT PROTEIN"/>
    <property type="match status" value="1"/>
</dbReference>
<dbReference type="Proteomes" id="UP000218231">
    <property type="component" value="Unassembled WGS sequence"/>
</dbReference>
<keyword evidence="7" id="KW-0732">Signal</keyword>
<keyword evidence="5 6" id="KW-0472">Membrane</keyword>